<gene>
    <name evidence="2" type="primary">NCL1_36859</name>
    <name evidence="2" type="ORF">TNCV_2073561</name>
</gene>
<comment type="caution">
    <text evidence="2">The sequence shown here is derived from an EMBL/GenBank/DDBJ whole genome shotgun (WGS) entry which is preliminary data.</text>
</comment>
<name>A0A8X6UWJ5_TRICX</name>
<dbReference type="AlphaFoldDB" id="A0A8X6UWJ5"/>
<dbReference type="EMBL" id="BMAU01021099">
    <property type="protein sequence ID" value="GFX90478.1"/>
    <property type="molecule type" value="Genomic_DNA"/>
</dbReference>
<reference evidence="2" key="1">
    <citation type="submission" date="2020-08" db="EMBL/GenBank/DDBJ databases">
        <title>Multicomponent nature underlies the extraordinary mechanical properties of spider dragline silk.</title>
        <authorList>
            <person name="Kono N."/>
            <person name="Nakamura H."/>
            <person name="Mori M."/>
            <person name="Yoshida Y."/>
            <person name="Ohtoshi R."/>
            <person name="Malay A.D."/>
            <person name="Moran D.A.P."/>
            <person name="Tomita M."/>
            <person name="Numata K."/>
            <person name="Arakawa K."/>
        </authorList>
    </citation>
    <scope>NUCLEOTIDE SEQUENCE</scope>
</reference>
<feature type="region of interest" description="Disordered" evidence="1">
    <location>
        <begin position="1"/>
        <end position="38"/>
    </location>
</feature>
<evidence type="ECO:0000313" key="2">
    <source>
        <dbReference type="EMBL" id="GFX90478.1"/>
    </source>
</evidence>
<accession>A0A8X6UWJ5</accession>
<feature type="compositionally biased region" description="Polar residues" evidence="1">
    <location>
        <begin position="1"/>
        <end position="12"/>
    </location>
</feature>
<proteinExistence type="predicted"/>
<organism evidence="2 3">
    <name type="scientific">Trichonephila clavipes</name>
    <name type="common">Golden silk orbweaver</name>
    <name type="synonym">Nephila clavipes</name>
    <dbReference type="NCBI Taxonomy" id="2585209"/>
    <lineage>
        <taxon>Eukaryota</taxon>
        <taxon>Metazoa</taxon>
        <taxon>Ecdysozoa</taxon>
        <taxon>Arthropoda</taxon>
        <taxon>Chelicerata</taxon>
        <taxon>Arachnida</taxon>
        <taxon>Araneae</taxon>
        <taxon>Araneomorphae</taxon>
        <taxon>Entelegynae</taxon>
        <taxon>Araneoidea</taxon>
        <taxon>Nephilidae</taxon>
        <taxon>Trichonephila</taxon>
    </lineage>
</organism>
<keyword evidence="3" id="KW-1185">Reference proteome</keyword>
<evidence type="ECO:0000256" key="1">
    <source>
        <dbReference type="SAM" id="MobiDB-lite"/>
    </source>
</evidence>
<dbReference type="Proteomes" id="UP000887159">
    <property type="component" value="Unassembled WGS sequence"/>
</dbReference>
<protein>
    <submittedName>
        <fullName evidence="2">Uncharacterized protein</fullName>
    </submittedName>
</protein>
<sequence>MNDNKILTSVQAESDPVDDETDEDERNNNNKSGKDASNADAFSLLGTAMECYEQQSECCPTQLLLLKRIINLAVKKRRCTMVQRKISDSVPQ</sequence>
<feature type="compositionally biased region" description="Acidic residues" evidence="1">
    <location>
        <begin position="15"/>
        <end position="25"/>
    </location>
</feature>
<evidence type="ECO:0000313" key="3">
    <source>
        <dbReference type="Proteomes" id="UP000887159"/>
    </source>
</evidence>